<evidence type="ECO:0000313" key="3">
    <source>
        <dbReference type="Proteomes" id="UP000070449"/>
    </source>
</evidence>
<organism evidence="2 3">
    <name type="scientific">candidate division WS6 bacterium OLB21</name>
    <dbReference type="NCBI Taxonomy" id="1617427"/>
    <lineage>
        <taxon>Bacteria</taxon>
        <taxon>Candidatus Dojkabacteria</taxon>
    </lineage>
</organism>
<dbReference type="PANTHER" id="PTHR43657">
    <property type="entry name" value="TRYPTOPHAN RNA-BINDING ATTENUATOR PROTEIN-LIKE PROTEIN"/>
    <property type="match status" value="1"/>
</dbReference>
<dbReference type="Pfam" id="PF01987">
    <property type="entry name" value="AIM24"/>
    <property type="match status" value="1"/>
</dbReference>
<dbReference type="EMBL" id="JYPD01000014">
    <property type="protein sequence ID" value="KXK09578.1"/>
    <property type="molecule type" value="Genomic_DNA"/>
</dbReference>
<comment type="caution">
    <text evidence="2">The sequence shown here is derived from an EMBL/GenBank/DDBJ whole genome shotgun (WGS) entry which is preliminary data.</text>
</comment>
<dbReference type="AlphaFoldDB" id="A0A136KJV4"/>
<dbReference type="Gene3D" id="3.60.160.10">
    <property type="entry name" value="Mitochondrial biogenesis AIM24"/>
    <property type="match status" value="1"/>
</dbReference>
<sequence>MSNSASQIKEVKKSEFINKTEKNSKGVSYSTIGTTLQALSVQLDEGEKINSEAGKMSWMTSNIKMKTKGQGIGKIVSRVLANESFFINEFTSEAGTGIVTFSTDEAGKIVPVELASDKPGIVFQRGSYLCSEIGVERSTVLIKRLTAGIFGGKGFILQKVKGEGSAHLIADGEVVMYELSAGEQMLVDQGNLLAFEDTVDFDIQTVKGGAMNWFFGGEGIFLGSLKGPGKVWMQTRKISVHGAAVAASAANNYSGASQNPLGCIFGLIISGVIFGCVIASSLIMNI</sequence>
<dbReference type="Proteomes" id="UP000070449">
    <property type="component" value="Unassembled WGS sequence"/>
</dbReference>
<feature type="transmembrane region" description="Helical" evidence="1">
    <location>
        <begin position="264"/>
        <end position="284"/>
    </location>
</feature>
<dbReference type="NCBIfam" id="TIGR00266">
    <property type="entry name" value="TIGR00266 family protein"/>
    <property type="match status" value="1"/>
</dbReference>
<dbReference type="SUPFAM" id="SSF51219">
    <property type="entry name" value="TRAP-like"/>
    <property type="match status" value="1"/>
</dbReference>
<keyword evidence="1" id="KW-0812">Transmembrane</keyword>
<dbReference type="InterPro" id="IPR002838">
    <property type="entry name" value="AIM24"/>
</dbReference>
<evidence type="ECO:0000313" key="2">
    <source>
        <dbReference type="EMBL" id="KXK09578.1"/>
    </source>
</evidence>
<protein>
    <recommendedName>
        <fullName evidence="4">Mitochondrial biogenesis AIM24</fullName>
    </recommendedName>
</protein>
<dbReference type="InterPro" id="IPR016031">
    <property type="entry name" value="Trp_RNA-bd_attenuator-like_dom"/>
</dbReference>
<proteinExistence type="predicted"/>
<dbReference type="PATRIC" id="fig|1617427.3.peg.400"/>
<keyword evidence="1" id="KW-1133">Transmembrane helix</keyword>
<dbReference type="InterPro" id="IPR036983">
    <property type="entry name" value="AIM24_sf"/>
</dbReference>
<accession>A0A136KJV4</accession>
<dbReference type="STRING" id="1617427.UZ20_WS6002000381"/>
<dbReference type="PANTHER" id="PTHR43657:SF1">
    <property type="entry name" value="ALTERED INHERITANCE OF MITOCHONDRIA PROTEIN 24, MITOCHONDRIAL"/>
    <property type="match status" value="1"/>
</dbReference>
<evidence type="ECO:0000256" key="1">
    <source>
        <dbReference type="SAM" id="Phobius"/>
    </source>
</evidence>
<name>A0A136KJV4_9BACT</name>
<gene>
    <name evidence="2" type="ORF">UZ20_WS6002000381</name>
</gene>
<reference evidence="2 3" key="1">
    <citation type="submission" date="2015-02" db="EMBL/GenBank/DDBJ databases">
        <title>Improved understanding of the partial-nitritation anammox process through 23 genomes representing the majority of the microbial community.</title>
        <authorList>
            <person name="Speth D.R."/>
            <person name="In T Zandt M."/>
            <person name="Guerrero Cruz S."/>
            <person name="Jetten M.S."/>
            <person name="Dutilh B.E."/>
        </authorList>
    </citation>
    <scope>NUCLEOTIDE SEQUENCE [LARGE SCALE GENOMIC DNA]</scope>
    <source>
        <strain evidence="2">OLB21</strain>
    </source>
</reference>
<keyword evidence="1" id="KW-0472">Membrane</keyword>
<evidence type="ECO:0008006" key="4">
    <source>
        <dbReference type="Google" id="ProtNLM"/>
    </source>
</evidence>